<gene>
    <name evidence="1" type="ORF">F6J89_06510</name>
</gene>
<evidence type="ECO:0008006" key="2">
    <source>
        <dbReference type="Google" id="ProtNLM"/>
    </source>
</evidence>
<proteinExistence type="predicted"/>
<reference evidence="1" key="1">
    <citation type="submission" date="2019-11" db="EMBL/GenBank/DDBJ databases">
        <title>Genomic insights into an expanded diversity of filamentous marine cyanobacteria reveals the extraordinary biosynthetic potential of Moorea and Okeania.</title>
        <authorList>
            <person name="Ferreira Leao T."/>
            <person name="Wang M."/>
            <person name="Moss N."/>
            <person name="Da Silva R."/>
            <person name="Sanders J."/>
            <person name="Nurk S."/>
            <person name="Gurevich A."/>
            <person name="Humphrey G."/>
            <person name="Reher R."/>
            <person name="Zhu Q."/>
            <person name="Belda-Ferre P."/>
            <person name="Glukhov E."/>
            <person name="Rex R."/>
            <person name="Dorrestein P.C."/>
            <person name="Knight R."/>
            <person name="Pevzner P."/>
            <person name="Gerwick W.H."/>
            <person name="Gerwick L."/>
        </authorList>
    </citation>
    <scope>NUCLEOTIDE SEQUENCE</scope>
    <source>
        <strain evidence="1">SIO1C4</strain>
    </source>
</reference>
<protein>
    <recommendedName>
        <fullName evidence="2">Polysaccharide pyruvyl transferase family protein</fullName>
    </recommendedName>
</protein>
<name>A0A6B3N8U1_9CYAN</name>
<dbReference type="EMBL" id="JAAHFQ010000087">
    <property type="protein sequence ID" value="NER27285.1"/>
    <property type="molecule type" value="Genomic_DNA"/>
</dbReference>
<evidence type="ECO:0000313" key="1">
    <source>
        <dbReference type="EMBL" id="NER27285.1"/>
    </source>
</evidence>
<dbReference type="AlphaFoldDB" id="A0A6B3N8U1"/>
<organism evidence="1">
    <name type="scientific">Symploca sp. SIO1C4</name>
    <dbReference type="NCBI Taxonomy" id="2607765"/>
    <lineage>
        <taxon>Bacteria</taxon>
        <taxon>Bacillati</taxon>
        <taxon>Cyanobacteriota</taxon>
        <taxon>Cyanophyceae</taxon>
        <taxon>Coleofasciculales</taxon>
        <taxon>Coleofasciculaceae</taxon>
        <taxon>Symploca</taxon>
    </lineage>
</organism>
<comment type="caution">
    <text evidence="1">The sequence shown here is derived from an EMBL/GenBank/DDBJ whole genome shotgun (WGS) entry which is preliminary data.</text>
</comment>
<sequence length="287" mass="33394">MNSIVNYHVIDPKNIGDMLSAPYNYFTFPGHNLERADIRQPEATTRGKHIILGGGGLLFPRFLDNISELIKMREGAKIIAWGIGQQIYGGSKLEDIQAFNYSEYLDDFDLVGIRDFGCQYNWLPCASCMHQSFDKKRKIKHEFVIFSHKKFQLKIDNFPRMTNESQDIEKILDFLGSGETILTSSYHGAYWGTLLGRKVLAFPFSSKFYTLKHKPGIYPTPKWKQAKIRFSLFNKLIYEFRYKNKYHCNSDAWQDALKESKTYPDSLQESRILNQQYHAQVMQLLAE</sequence>
<accession>A0A6B3N8U1</accession>